<evidence type="ECO:0000313" key="4">
    <source>
        <dbReference type="Proteomes" id="UP000594260"/>
    </source>
</evidence>
<evidence type="ECO:0000256" key="1">
    <source>
        <dbReference type="RuleBase" id="RU000686"/>
    </source>
</evidence>
<feature type="compositionally biased region" description="Polar residues" evidence="2">
    <location>
        <begin position="265"/>
        <end position="275"/>
    </location>
</feature>
<dbReference type="OrthoDB" id="9378527at2759"/>
<keyword evidence="1" id="KW-0206">Cytoskeleton</keyword>
<dbReference type="KEGG" id="vde:111254911"/>
<reference evidence="3" key="1">
    <citation type="submission" date="2021-01" db="UniProtKB">
        <authorList>
            <consortium name="EnsemblMetazoa"/>
        </authorList>
    </citation>
    <scope>IDENTIFICATION</scope>
</reference>
<dbReference type="PROSITE" id="PS00229">
    <property type="entry name" value="TAU_MAP_1"/>
    <property type="match status" value="1"/>
</dbReference>
<dbReference type="EnsemblMetazoa" id="XM_022816294">
    <property type="protein sequence ID" value="XP_022672029"/>
    <property type="gene ID" value="LOC111254911"/>
</dbReference>
<dbReference type="Proteomes" id="UP000594260">
    <property type="component" value="Unplaced"/>
</dbReference>
<feature type="compositionally biased region" description="Basic and acidic residues" evidence="2">
    <location>
        <begin position="1"/>
        <end position="13"/>
    </location>
</feature>
<sequence>MPELVHGKMEIGKKLLAPAEEPPKEPPPTSHRLSVRHVQAKVDTFENIGYRSHQGSFRIPKHKLPYKRKVPSRIGSLSNLCHKPGGGQQVKVFSRRVDFRSGAQSRIGEVIHGNVPSTTDRFDQRGSIVDKLTDSLRSTTSLQEKEKTDEVGTVELSEEPQSEGQHEITASKLNKHGAYIISGTLSAANTRQEDGDGTGNDGYSWSVDKVDELLTSTQTIPTDSDPSAALKKDKRAEAYLRPGGDEQTSLTLSAEAGGSPKRAIQINTSKKSQVSHAKWRF</sequence>
<keyword evidence="1" id="KW-0963">Cytoplasm</keyword>
<dbReference type="GeneID" id="111254911"/>
<dbReference type="AlphaFoldDB" id="A0A7M7L0D3"/>
<feature type="region of interest" description="Disordered" evidence="2">
    <location>
        <begin position="1"/>
        <end position="33"/>
    </location>
</feature>
<organism evidence="3 4">
    <name type="scientific">Varroa destructor</name>
    <name type="common">Honeybee mite</name>
    <dbReference type="NCBI Taxonomy" id="109461"/>
    <lineage>
        <taxon>Eukaryota</taxon>
        <taxon>Metazoa</taxon>
        <taxon>Ecdysozoa</taxon>
        <taxon>Arthropoda</taxon>
        <taxon>Chelicerata</taxon>
        <taxon>Arachnida</taxon>
        <taxon>Acari</taxon>
        <taxon>Parasitiformes</taxon>
        <taxon>Mesostigmata</taxon>
        <taxon>Gamasina</taxon>
        <taxon>Dermanyssoidea</taxon>
        <taxon>Varroidae</taxon>
        <taxon>Varroa</taxon>
    </lineage>
</organism>
<dbReference type="InterPro" id="IPR001084">
    <property type="entry name" value="MAP_tubulin-bd_rpt"/>
</dbReference>
<dbReference type="InParanoid" id="A0A7M7L0D3"/>
<evidence type="ECO:0000313" key="3">
    <source>
        <dbReference type="EnsemblMetazoa" id="XP_022672029"/>
    </source>
</evidence>
<dbReference type="RefSeq" id="XP_022672029.1">
    <property type="nucleotide sequence ID" value="XM_022816294.1"/>
</dbReference>
<name>A0A7M7L0D3_VARDE</name>
<feature type="region of interest" description="Disordered" evidence="2">
    <location>
        <begin position="240"/>
        <end position="281"/>
    </location>
</feature>
<evidence type="ECO:0000256" key="2">
    <source>
        <dbReference type="SAM" id="MobiDB-lite"/>
    </source>
</evidence>
<dbReference type="GO" id="GO:0015631">
    <property type="term" value="F:tubulin binding"/>
    <property type="evidence" value="ECO:0007669"/>
    <property type="project" value="InterPro"/>
</dbReference>
<feature type="region of interest" description="Disordered" evidence="2">
    <location>
        <begin position="135"/>
        <end position="167"/>
    </location>
</feature>
<dbReference type="GO" id="GO:0005874">
    <property type="term" value="C:microtubule"/>
    <property type="evidence" value="ECO:0007669"/>
    <property type="project" value="UniProtKB-KW"/>
</dbReference>
<comment type="subcellular location">
    <subcellularLocation>
        <location evidence="1">Cytoplasm</location>
        <location evidence="1">Cytoskeleton</location>
    </subcellularLocation>
</comment>
<protein>
    <recommendedName>
        <fullName evidence="1">Microtubule-associated protein</fullName>
    </recommendedName>
</protein>
<keyword evidence="4" id="KW-1185">Reference proteome</keyword>
<keyword evidence="1" id="KW-0493">Microtubule</keyword>
<dbReference type="Pfam" id="PF00418">
    <property type="entry name" value="Tubulin-binding"/>
    <property type="match status" value="1"/>
</dbReference>
<accession>A0A7M7L0D3</accession>
<proteinExistence type="predicted"/>